<dbReference type="GO" id="GO:0016747">
    <property type="term" value="F:acyltransferase activity, transferring groups other than amino-acyl groups"/>
    <property type="evidence" value="ECO:0007669"/>
    <property type="project" value="InterPro"/>
</dbReference>
<dbReference type="RefSeq" id="WP_173080955.1">
    <property type="nucleotide sequence ID" value="NZ_BLTE01000001.1"/>
</dbReference>
<dbReference type="EMBL" id="BLTE01000001">
    <property type="protein sequence ID" value="GFK92682.1"/>
    <property type="molecule type" value="Genomic_DNA"/>
</dbReference>
<dbReference type="CDD" id="cd04301">
    <property type="entry name" value="NAT_SF"/>
    <property type="match status" value="1"/>
</dbReference>
<dbReference type="InterPro" id="IPR016181">
    <property type="entry name" value="Acyl_CoA_acyltransferase"/>
</dbReference>
<reference evidence="2 3" key="1">
    <citation type="submission" date="2020-04" db="EMBL/GenBank/DDBJ databases">
        <authorList>
            <consortium name="Desulfovibrio sp. FSS-1 genome sequencing consortium"/>
            <person name="Shimoshige H."/>
            <person name="Kobayashi H."/>
            <person name="Maekawa T."/>
        </authorList>
    </citation>
    <scope>NUCLEOTIDE SEQUENCE [LARGE SCALE GENOMIC DNA]</scope>
    <source>
        <strain evidence="2 3">SIID29052-01</strain>
    </source>
</reference>
<dbReference type="Pfam" id="PF00583">
    <property type="entry name" value="Acetyltransf_1"/>
    <property type="match status" value="1"/>
</dbReference>
<protein>
    <recommendedName>
        <fullName evidence="1">N-acetyltransferase domain-containing protein</fullName>
    </recommendedName>
</protein>
<keyword evidence="3" id="KW-1185">Reference proteome</keyword>
<dbReference type="Proteomes" id="UP000494245">
    <property type="component" value="Unassembled WGS sequence"/>
</dbReference>
<evidence type="ECO:0000259" key="1">
    <source>
        <dbReference type="PROSITE" id="PS51186"/>
    </source>
</evidence>
<evidence type="ECO:0000313" key="3">
    <source>
        <dbReference type="Proteomes" id="UP000494245"/>
    </source>
</evidence>
<name>A0A6V8LIV9_9BACT</name>
<proteinExistence type="predicted"/>
<reference evidence="2 3" key="2">
    <citation type="submission" date="2020-05" db="EMBL/GenBank/DDBJ databases">
        <title>Draft genome sequence of Desulfovibrio sp. strainFSS-1.</title>
        <authorList>
            <person name="Shimoshige H."/>
            <person name="Kobayashi H."/>
            <person name="Maekawa T."/>
        </authorList>
    </citation>
    <scope>NUCLEOTIDE SEQUENCE [LARGE SCALE GENOMIC DNA]</scope>
    <source>
        <strain evidence="2 3">SIID29052-01</strain>
    </source>
</reference>
<comment type="caution">
    <text evidence="2">The sequence shown here is derived from an EMBL/GenBank/DDBJ whole genome shotgun (WGS) entry which is preliminary data.</text>
</comment>
<dbReference type="Gene3D" id="3.40.630.30">
    <property type="match status" value="1"/>
</dbReference>
<dbReference type="AlphaFoldDB" id="A0A6V8LIV9"/>
<accession>A0A6V8LIV9</accession>
<dbReference type="InterPro" id="IPR000182">
    <property type="entry name" value="GNAT_dom"/>
</dbReference>
<evidence type="ECO:0000313" key="2">
    <source>
        <dbReference type="EMBL" id="GFK92682.1"/>
    </source>
</evidence>
<feature type="domain" description="N-acetyltransferase" evidence="1">
    <location>
        <begin position="25"/>
        <end position="225"/>
    </location>
</feature>
<dbReference type="SUPFAM" id="SSF55729">
    <property type="entry name" value="Acyl-CoA N-acyltransferases (Nat)"/>
    <property type="match status" value="1"/>
</dbReference>
<sequence>MPVDNTEPLSVYRAGPGYDNCLADMALRAARGHRKRGLLDHLLGLDPHRTQRVLALLARDPRQHAGRYEHTFVALVDGVCSGTATARTDLPGGYQPLSPDALADAFARRGLTEVQARAALDRQADYLRLLPLAGEPFGPDTWRVQYVAARPENRAGGVARGLLRRVEAEARSAGIARLGAVCQTGNVRALRLFAAMGYEAERERAYPPELAHLGEGIVVLVKRLD</sequence>
<gene>
    <name evidence="2" type="ORF">NNJEOMEG_00508</name>
</gene>
<dbReference type="PROSITE" id="PS51186">
    <property type="entry name" value="GNAT"/>
    <property type="match status" value="1"/>
</dbReference>
<organism evidence="2 3">
    <name type="scientific">Fundidesulfovibrio magnetotacticus</name>
    <dbReference type="NCBI Taxonomy" id="2730080"/>
    <lineage>
        <taxon>Bacteria</taxon>
        <taxon>Pseudomonadati</taxon>
        <taxon>Thermodesulfobacteriota</taxon>
        <taxon>Desulfovibrionia</taxon>
        <taxon>Desulfovibrionales</taxon>
        <taxon>Desulfovibrionaceae</taxon>
        <taxon>Fundidesulfovibrio</taxon>
    </lineage>
</organism>